<dbReference type="PANTHER" id="PTHR47467:SF1">
    <property type="entry name" value="WD40 REPEAT-CONTAINING PROTEIN"/>
    <property type="match status" value="1"/>
</dbReference>
<dbReference type="InterPro" id="IPR036322">
    <property type="entry name" value="WD40_repeat_dom_sf"/>
</dbReference>
<dbReference type="Proteomes" id="UP001180020">
    <property type="component" value="Unassembled WGS sequence"/>
</dbReference>
<dbReference type="Gene3D" id="2.130.10.10">
    <property type="entry name" value="YVTN repeat-like/Quinoprotein amine dehydrogenase"/>
    <property type="match status" value="1"/>
</dbReference>
<keyword evidence="2" id="KW-1185">Reference proteome</keyword>
<dbReference type="SUPFAM" id="SSF50978">
    <property type="entry name" value="WD40 repeat-like"/>
    <property type="match status" value="1"/>
</dbReference>
<protein>
    <submittedName>
        <fullName evidence="1">Uncharacterized protein</fullName>
    </submittedName>
</protein>
<reference evidence="1" key="1">
    <citation type="journal article" date="2023" name="Nat. Commun.">
        <title>Diploid and tetraploid genomes of Acorus and the evolution of monocots.</title>
        <authorList>
            <person name="Ma L."/>
            <person name="Liu K.W."/>
            <person name="Li Z."/>
            <person name="Hsiao Y.Y."/>
            <person name="Qi Y."/>
            <person name="Fu T."/>
            <person name="Tang G.D."/>
            <person name="Zhang D."/>
            <person name="Sun W.H."/>
            <person name="Liu D.K."/>
            <person name="Li Y."/>
            <person name="Chen G.Z."/>
            <person name="Liu X.D."/>
            <person name="Liao X.Y."/>
            <person name="Jiang Y.T."/>
            <person name="Yu X."/>
            <person name="Hao Y."/>
            <person name="Huang J."/>
            <person name="Zhao X.W."/>
            <person name="Ke S."/>
            <person name="Chen Y.Y."/>
            <person name="Wu W.L."/>
            <person name="Hsu J.L."/>
            <person name="Lin Y.F."/>
            <person name="Huang M.D."/>
            <person name="Li C.Y."/>
            <person name="Huang L."/>
            <person name="Wang Z.W."/>
            <person name="Zhao X."/>
            <person name="Zhong W.Y."/>
            <person name="Peng D.H."/>
            <person name="Ahmad S."/>
            <person name="Lan S."/>
            <person name="Zhang J.S."/>
            <person name="Tsai W.C."/>
            <person name="Van de Peer Y."/>
            <person name="Liu Z.J."/>
        </authorList>
    </citation>
    <scope>NUCLEOTIDE SEQUENCE</scope>
    <source>
        <strain evidence="1">CP</strain>
    </source>
</reference>
<gene>
    <name evidence="1" type="ORF">QJS10_CPA02g00458</name>
</gene>
<dbReference type="AlphaFoldDB" id="A0AAV9FDE0"/>
<accession>A0AAV9FDE0</accession>
<dbReference type="PANTHER" id="PTHR47467">
    <property type="entry name" value="OS01G0867200 PROTEIN"/>
    <property type="match status" value="1"/>
</dbReference>
<evidence type="ECO:0000313" key="2">
    <source>
        <dbReference type="Proteomes" id="UP001180020"/>
    </source>
</evidence>
<sequence length="360" mass="39468">MVEAKSLRKAVISPSLLQNPSPANLQSTRLALHVNGDRSSCSVYIASGCRIYRIDISMEDSFVIKGKESLLIPVQAQITHASLIDRCPHRSEIQSMALVDVDNDTSSILGSVDSYGHLIVSRLDATDTDVDRLSYSALPRDCAIGEGSWAGICFSTIHWSTAAVARSFCKSIDVYDQDIHIRSLRTLLYPTSLSFLQSSTCGEEHSSILAVTEGCQLSIWDLRTKNNGGCVQRITGSVGELLYAVCCSSTGSVAVGGSDRTVTIYDPRRWSATSRWVNCSKYEITGLAFSSVDTNHIYVQGVDYEVFCGRWKESQKVFSFRGDSNWLGFSKCADMDVLAGWCESGSIFVADIIEDQEGRN</sequence>
<dbReference type="InterPro" id="IPR015943">
    <property type="entry name" value="WD40/YVTN_repeat-like_dom_sf"/>
</dbReference>
<organism evidence="1 2">
    <name type="scientific">Acorus calamus</name>
    <name type="common">Sweet flag</name>
    <dbReference type="NCBI Taxonomy" id="4465"/>
    <lineage>
        <taxon>Eukaryota</taxon>
        <taxon>Viridiplantae</taxon>
        <taxon>Streptophyta</taxon>
        <taxon>Embryophyta</taxon>
        <taxon>Tracheophyta</taxon>
        <taxon>Spermatophyta</taxon>
        <taxon>Magnoliopsida</taxon>
        <taxon>Liliopsida</taxon>
        <taxon>Acoraceae</taxon>
        <taxon>Acorus</taxon>
    </lineage>
</organism>
<dbReference type="EMBL" id="JAUJYO010000002">
    <property type="protein sequence ID" value="KAK1323234.1"/>
    <property type="molecule type" value="Genomic_DNA"/>
</dbReference>
<evidence type="ECO:0000313" key="1">
    <source>
        <dbReference type="EMBL" id="KAK1323234.1"/>
    </source>
</evidence>
<proteinExistence type="predicted"/>
<reference evidence="1" key="2">
    <citation type="submission" date="2023-06" db="EMBL/GenBank/DDBJ databases">
        <authorList>
            <person name="Ma L."/>
            <person name="Liu K.-W."/>
            <person name="Li Z."/>
            <person name="Hsiao Y.-Y."/>
            <person name="Qi Y."/>
            <person name="Fu T."/>
            <person name="Tang G."/>
            <person name="Zhang D."/>
            <person name="Sun W.-H."/>
            <person name="Liu D.-K."/>
            <person name="Li Y."/>
            <person name="Chen G.-Z."/>
            <person name="Liu X.-D."/>
            <person name="Liao X.-Y."/>
            <person name="Jiang Y.-T."/>
            <person name="Yu X."/>
            <person name="Hao Y."/>
            <person name="Huang J."/>
            <person name="Zhao X.-W."/>
            <person name="Ke S."/>
            <person name="Chen Y.-Y."/>
            <person name="Wu W.-L."/>
            <person name="Hsu J.-L."/>
            <person name="Lin Y.-F."/>
            <person name="Huang M.-D."/>
            <person name="Li C.-Y."/>
            <person name="Huang L."/>
            <person name="Wang Z.-W."/>
            <person name="Zhao X."/>
            <person name="Zhong W.-Y."/>
            <person name="Peng D.-H."/>
            <person name="Ahmad S."/>
            <person name="Lan S."/>
            <person name="Zhang J.-S."/>
            <person name="Tsai W.-C."/>
            <person name="Van De Peer Y."/>
            <person name="Liu Z.-J."/>
        </authorList>
    </citation>
    <scope>NUCLEOTIDE SEQUENCE</scope>
    <source>
        <strain evidence="1">CP</strain>
        <tissue evidence="1">Leaves</tissue>
    </source>
</reference>
<comment type="caution">
    <text evidence="1">The sequence shown here is derived from an EMBL/GenBank/DDBJ whole genome shotgun (WGS) entry which is preliminary data.</text>
</comment>
<name>A0AAV9FDE0_ACOCL</name>